<evidence type="ECO:0000256" key="5">
    <source>
        <dbReference type="SAM" id="SignalP"/>
    </source>
</evidence>
<name>A0A0C2CPR8_9BILA</name>
<protein>
    <submittedName>
        <fullName evidence="6">Transthyretin-like family protein</fullName>
    </submittedName>
</protein>
<dbReference type="InterPro" id="IPR038479">
    <property type="entry name" value="Transthyretin-like_sf"/>
</dbReference>
<dbReference type="EMBL" id="KN745482">
    <property type="protein sequence ID" value="KIH51777.1"/>
    <property type="molecule type" value="Genomic_DNA"/>
</dbReference>
<organism evidence="6 7">
    <name type="scientific">Ancylostoma duodenale</name>
    <dbReference type="NCBI Taxonomy" id="51022"/>
    <lineage>
        <taxon>Eukaryota</taxon>
        <taxon>Metazoa</taxon>
        <taxon>Ecdysozoa</taxon>
        <taxon>Nematoda</taxon>
        <taxon>Chromadorea</taxon>
        <taxon>Rhabditida</taxon>
        <taxon>Rhabditina</taxon>
        <taxon>Rhabditomorpha</taxon>
        <taxon>Strongyloidea</taxon>
        <taxon>Ancylostomatidae</taxon>
        <taxon>Ancylostomatinae</taxon>
        <taxon>Ancylostoma</taxon>
    </lineage>
</organism>
<dbReference type="Pfam" id="PF01060">
    <property type="entry name" value="TTR-52"/>
    <property type="match status" value="1"/>
</dbReference>
<evidence type="ECO:0000256" key="2">
    <source>
        <dbReference type="ARBA" id="ARBA00010112"/>
    </source>
</evidence>
<dbReference type="GO" id="GO:0005576">
    <property type="term" value="C:extracellular region"/>
    <property type="evidence" value="ECO:0007669"/>
    <property type="project" value="UniProtKB-SubCell"/>
</dbReference>
<dbReference type="GO" id="GO:0009986">
    <property type="term" value="C:cell surface"/>
    <property type="evidence" value="ECO:0007669"/>
    <property type="project" value="InterPro"/>
</dbReference>
<evidence type="ECO:0000256" key="1">
    <source>
        <dbReference type="ARBA" id="ARBA00004613"/>
    </source>
</evidence>
<feature type="signal peptide" evidence="5">
    <location>
        <begin position="1"/>
        <end position="15"/>
    </location>
</feature>
<accession>A0A0C2CPR8</accession>
<evidence type="ECO:0000256" key="3">
    <source>
        <dbReference type="ARBA" id="ARBA00022525"/>
    </source>
</evidence>
<gene>
    <name evidence="6" type="ORF">ANCDUO_18130</name>
</gene>
<keyword evidence="3" id="KW-0964">Secreted</keyword>
<comment type="subcellular location">
    <subcellularLocation>
        <location evidence="1">Secreted</location>
    </subcellularLocation>
</comment>
<evidence type="ECO:0000256" key="4">
    <source>
        <dbReference type="ARBA" id="ARBA00022729"/>
    </source>
</evidence>
<keyword evidence="4 5" id="KW-0732">Signal</keyword>
<comment type="similarity">
    <text evidence="2">Belongs to the nematode transthyretin-like family.</text>
</comment>
<dbReference type="OrthoDB" id="5912452at2759"/>
<sequence>MRTVILLLLIPPCYAVVGFIGFKQSIGVKGKLICKGNPAGGVKVKLYEKEVFFDRKLDQGKTDTDGVFKLWGAAREISSIDPQLNIYHKCNYKGVGIRVASE</sequence>
<feature type="chain" id="PRO_5012745878" evidence="5">
    <location>
        <begin position="16"/>
        <end position="102"/>
    </location>
</feature>
<dbReference type="InterPro" id="IPR001534">
    <property type="entry name" value="Transthyretin-like"/>
</dbReference>
<evidence type="ECO:0000313" key="7">
    <source>
        <dbReference type="Proteomes" id="UP000054047"/>
    </source>
</evidence>
<reference evidence="6 7" key="1">
    <citation type="submission" date="2013-12" db="EMBL/GenBank/DDBJ databases">
        <title>Draft genome of the parsitic nematode Ancylostoma duodenale.</title>
        <authorList>
            <person name="Mitreva M."/>
        </authorList>
    </citation>
    <scope>NUCLEOTIDE SEQUENCE [LARGE SCALE GENOMIC DNA]</scope>
    <source>
        <strain evidence="6 7">Zhejiang</strain>
    </source>
</reference>
<dbReference type="Proteomes" id="UP000054047">
    <property type="component" value="Unassembled WGS sequence"/>
</dbReference>
<keyword evidence="7" id="KW-1185">Reference proteome</keyword>
<dbReference type="PANTHER" id="PTHR21700">
    <property type="entry name" value="TRANSTHYRETIN-LIKE FAMILY PROTEIN-RELATED"/>
    <property type="match status" value="1"/>
</dbReference>
<dbReference type="AlphaFoldDB" id="A0A0C2CPR8"/>
<proteinExistence type="inferred from homology"/>
<evidence type="ECO:0000313" key="6">
    <source>
        <dbReference type="EMBL" id="KIH51777.1"/>
    </source>
</evidence>
<dbReference type="Gene3D" id="2.60.40.3330">
    <property type="match status" value="1"/>
</dbReference>